<keyword evidence="2 5" id="KW-0813">Transport</keyword>
<feature type="domain" description="MHD" evidence="7">
    <location>
        <begin position="128"/>
        <end position="448"/>
    </location>
</feature>
<evidence type="ECO:0000256" key="1">
    <source>
        <dbReference type="ARBA" id="ARBA00004308"/>
    </source>
</evidence>
<evidence type="ECO:0000256" key="5">
    <source>
        <dbReference type="PIRNR" id="PIRNR005992"/>
    </source>
</evidence>
<keyword evidence="4" id="KW-0472">Membrane</keyword>
<reference evidence="8 9" key="1">
    <citation type="submission" date="2014-06" db="EMBL/GenBank/DDBJ databases">
        <authorList>
            <person name="Swart Estienne"/>
        </authorList>
    </citation>
    <scope>NUCLEOTIDE SEQUENCE [LARGE SCALE GENOMIC DNA]</scope>
    <source>
        <strain evidence="8 9">130c</strain>
    </source>
</reference>
<comment type="similarity">
    <text evidence="5">Belongs to the adaptor complexes medium subunit family.</text>
</comment>
<feature type="chain" id="PRO_5001729662" evidence="6">
    <location>
        <begin position="27"/>
        <end position="449"/>
    </location>
</feature>
<dbReference type="AlphaFoldDB" id="A0A078AWI8"/>
<evidence type="ECO:0000256" key="4">
    <source>
        <dbReference type="ARBA" id="ARBA00023136"/>
    </source>
</evidence>
<evidence type="ECO:0000256" key="3">
    <source>
        <dbReference type="ARBA" id="ARBA00022927"/>
    </source>
</evidence>
<name>A0A078AWI8_STYLE</name>
<comment type="subcellular location">
    <subcellularLocation>
        <location evidence="1">Endomembrane system</location>
    </subcellularLocation>
</comment>
<organism evidence="8 9">
    <name type="scientific">Stylonychia lemnae</name>
    <name type="common">Ciliate</name>
    <dbReference type="NCBI Taxonomy" id="5949"/>
    <lineage>
        <taxon>Eukaryota</taxon>
        <taxon>Sar</taxon>
        <taxon>Alveolata</taxon>
        <taxon>Ciliophora</taxon>
        <taxon>Intramacronucleata</taxon>
        <taxon>Spirotrichea</taxon>
        <taxon>Stichotrichia</taxon>
        <taxon>Sporadotrichida</taxon>
        <taxon>Oxytrichidae</taxon>
        <taxon>Stylonychinae</taxon>
        <taxon>Stylonychia</taxon>
    </lineage>
</organism>
<dbReference type="Gene3D" id="3.30.450.60">
    <property type="match status" value="1"/>
</dbReference>
<dbReference type="PANTHER" id="PTHR10529">
    <property type="entry name" value="AP COMPLEX SUBUNIT MU"/>
    <property type="match status" value="1"/>
</dbReference>
<dbReference type="Proteomes" id="UP000039865">
    <property type="component" value="Unassembled WGS sequence"/>
</dbReference>
<dbReference type="Gene3D" id="2.60.40.1170">
    <property type="entry name" value="Mu homology domain, subdomain B"/>
    <property type="match status" value="4"/>
</dbReference>
<dbReference type="SUPFAM" id="SSF49447">
    <property type="entry name" value="Second domain of Mu2 adaptin subunit (ap50) of ap2 adaptor"/>
    <property type="match status" value="1"/>
</dbReference>
<sequence length="449" mass="51396">MIPSFAQSLLMKVVQVILLSFQSILSLQMIHDFCGGLEEELMRTNFILVYELIDEIIVILRELTYDIQDYGHPQITHPEALRKFVHTKAEKCYSGTIDYLWRQLKLDKLKLTDSVSEKDSEKSIQKNANDVFVEIQERLSAVFNVSGFAIYIKINGMILIKNYLHSRLNLRLQLNEEFQPGGEQTLANTYHGVSLGYDGRSHERMEIYNEVALREKEFKSVNFMKLQMSRSQHIQGCSLFSHHQVNQSHCNTLQMEISRCFQSNFIHHLSHLELTLKASCRLPPNLRAKFLKVSFGFPAKVHKINFTNMQQDAQQLGIRDIKDIESLNKVASSWIASATSSASVSSENGTADCDMKKRKVVWEIKNLKGGQSKQLDICLSYDKDVLIDELQFKQLGPFTLDFDIPNYTASGIKISKMDAKLIESPFDTAKEPGKWLRHKTTSGSYVSRV</sequence>
<dbReference type="OrthoDB" id="2158465at2759"/>
<dbReference type="GO" id="GO:0016192">
    <property type="term" value="P:vesicle-mediated transport"/>
    <property type="evidence" value="ECO:0007669"/>
    <property type="project" value="InterPro"/>
</dbReference>
<evidence type="ECO:0000313" key="8">
    <source>
        <dbReference type="EMBL" id="CDW86825.1"/>
    </source>
</evidence>
<keyword evidence="3 5" id="KW-0653">Protein transport</keyword>
<dbReference type="GO" id="GO:0012505">
    <property type="term" value="C:endomembrane system"/>
    <property type="evidence" value="ECO:0007669"/>
    <property type="project" value="UniProtKB-SubCell"/>
</dbReference>
<gene>
    <name evidence="8" type="primary">Contig19283.g20441</name>
    <name evidence="8" type="ORF">STYLEM_15924</name>
</gene>
<protein>
    <submittedName>
        <fullName evidence="8">Ap-4 complex subunit mu-1-like</fullName>
    </submittedName>
</protein>
<dbReference type="GO" id="GO:0006886">
    <property type="term" value="P:intracellular protein transport"/>
    <property type="evidence" value="ECO:0007669"/>
    <property type="project" value="UniProtKB-UniRule"/>
</dbReference>
<keyword evidence="6" id="KW-0732">Signal</keyword>
<feature type="signal peptide" evidence="6">
    <location>
        <begin position="1"/>
        <end position="26"/>
    </location>
</feature>
<dbReference type="InterPro" id="IPR050431">
    <property type="entry name" value="Adaptor_comp_med_subunit"/>
</dbReference>
<keyword evidence="9" id="KW-1185">Reference proteome</keyword>
<dbReference type="InterPro" id="IPR036168">
    <property type="entry name" value="AP2_Mu_C_sf"/>
</dbReference>
<dbReference type="EMBL" id="CCKQ01015011">
    <property type="protein sequence ID" value="CDW86825.1"/>
    <property type="molecule type" value="Genomic_DNA"/>
</dbReference>
<dbReference type="SUPFAM" id="SSF64356">
    <property type="entry name" value="SNARE-like"/>
    <property type="match status" value="1"/>
</dbReference>
<dbReference type="GO" id="GO:0030131">
    <property type="term" value="C:clathrin adaptor complex"/>
    <property type="evidence" value="ECO:0007669"/>
    <property type="project" value="UniProtKB-UniRule"/>
</dbReference>
<proteinExistence type="inferred from homology"/>
<evidence type="ECO:0000259" key="7">
    <source>
        <dbReference type="PROSITE" id="PS51072"/>
    </source>
</evidence>
<evidence type="ECO:0000256" key="6">
    <source>
        <dbReference type="SAM" id="SignalP"/>
    </source>
</evidence>
<dbReference type="InterPro" id="IPR028565">
    <property type="entry name" value="MHD"/>
</dbReference>
<dbReference type="InterPro" id="IPR001392">
    <property type="entry name" value="Clathrin_mu"/>
</dbReference>
<dbReference type="PIRSF" id="PIRSF005992">
    <property type="entry name" value="Clathrin_mu"/>
    <property type="match status" value="1"/>
</dbReference>
<dbReference type="PROSITE" id="PS51072">
    <property type="entry name" value="MHD"/>
    <property type="match status" value="1"/>
</dbReference>
<dbReference type="InterPro" id="IPR011012">
    <property type="entry name" value="Longin-like_dom_sf"/>
</dbReference>
<dbReference type="InParanoid" id="A0A078AWI8"/>
<dbReference type="Pfam" id="PF00928">
    <property type="entry name" value="Adap_comp_sub"/>
    <property type="match status" value="1"/>
</dbReference>
<evidence type="ECO:0000256" key="2">
    <source>
        <dbReference type="ARBA" id="ARBA00022448"/>
    </source>
</evidence>
<accession>A0A078AWI8</accession>
<evidence type="ECO:0000313" key="9">
    <source>
        <dbReference type="Proteomes" id="UP000039865"/>
    </source>
</evidence>